<evidence type="ECO:0000313" key="2">
    <source>
        <dbReference type="Proteomes" id="UP000199225"/>
    </source>
</evidence>
<reference evidence="2" key="1">
    <citation type="submission" date="2016-10" db="EMBL/GenBank/DDBJ databases">
        <authorList>
            <person name="Varghese N."/>
            <person name="Submissions S."/>
        </authorList>
    </citation>
    <scope>NUCLEOTIDE SEQUENCE [LARGE SCALE GENOMIC DNA]</scope>
    <source>
        <strain evidence="2">DSM 4771</strain>
    </source>
</reference>
<dbReference type="EMBL" id="FNEV01000002">
    <property type="protein sequence ID" value="SDJ10179.1"/>
    <property type="molecule type" value="Genomic_DNA"/>
</dbReference>
<dbReference type="InterPro" id="IPR037914">
    <property type="entry name" value="SpoVT-AbrB_sf"/>
</dbReference>
<dbReference type="RefSeq" id="WP_176757414.1">
    <property type="nucleotide sequence ID" value="NZ_FNEV01000002.1"/>
</dbReference>
<dbReference type="SUPFAM" id="SSF89447">
    <property type="entry name" value="AbrB/MazE/MraZ-like"/>
    <property type="match status" value="1"/>
</dbReference>
<name>A0A1G8QZM5_9BACI</name>
<dbReference type="Gene3D" id="2.10.260.10">
    <property type="match status" value="1"/>
</dbReference>
<evidence type="ECO:0008006" key="3">
    <source>
        <dbReference type="Google" id="ProtNLM"/>
    </source>
</evidence>
<sequence length="53" mass="5963">MMSYQRKVDGKKDASVELPRNLVEKAGFSKGEALDIVIENGEIVLKRKAEQKD</sequence>
<accession>A0A1G8QZM5</accession>
<proteinExistence type="predicted"/>
<gene>
    <name evidence="1" type="ORF">SAMN04490247_0728</name>
</gene>
<organism evidence="1 2">
    <name type="scientific">Salimicrobium halophilum</name>
    <dbReference type="NCBI Taxonomy" id="86666"/>
    <lineage>
        <taxon>Bacteria</taxon>
        <taxon>Bacillati</taxon>
        <taxon>Bacillota</taxon>
        <taxon>Bacilli</taxon>
        <taxon>Bacillales</taxon>
        <taxon>Bacillaceae</taxon>
        <taxon>Salimicrobium</taxon>
    </lineage>
</organism>
<keyword evidence="2" id="KW-1185">Reference proteome</keyword>
<protein>
    <recommendedName>
        <fullName evidence="3">Looped-hinge helix DNA binding domain-containing protein, AbrB family</fullName>
    </recommendedName>
</protein>
<dbReference type="Proteomes" id="UP000199225">
    <property type="component" value="Unassembled WGS sequence"/>
</dbReference>
<evidence type="ECO:0000313" key="1">
    <source>
        <dbReference type="EMBL" id="SDJ10179.1"/>
    </source>
</evidence>
<dbReference type="AlphaFoldDB" id="A0A1G8QZM5"/>